<evidence type="ECO:0000313" key="9">
    <source>
        <dbReference type="EMBL" id="UZP75346.1"/>
    </source>
</evidence>
<dbReference type="InterPro" id="IPR018357">
    <property type="entry name" value="Hexapep_transf_CS"/>
</dbReference>
<evidence type="ECO:0000259" key="8">
    <source>
        <dbReference type="Pfam" id="PF04613"/>
    </source>
</evidence>
<gene>
    <name evidence="7 9" type="primary">lpxD</name>
    <name evidence="9" type="ORF">E0F26_11630</name>
</gene>
<organism evidence="9 10">
    <name type="scientific">Candidatus Paraluminiphilus aquimaris</name>
    <dbReference type="NCBI Taxonomy" id="2518994"/>
    <lineage>
        <taxon>Bacteria</taxon>
        <taxon>Pseudomonadati</taxon>
        <taxon>Pseudomonadota</taxon>
        <taxon>Gammaproteobacteria</taxon>
        <taxon>Cellvibrionales</taxon>
        <taxon>Halieaceae</taxon>
        <taxon>Candidatus Paraluminiphilus</taxon>
    </lineage>
</organism>
<keyword evidence="2 7" id="KW-0441">Lipid A biosynthesis</keyword>
<evidence type="ECO:0000256" key="1">
    <source>
        <dbReference type="ARBA" id="ARBA00022516"/>
    </source>
</evidence>
<dbReference type="InterPro" id="IPR020573">
    <property type="entry name" value="UDP_GlcNAc_AcTrfase_non-rep"/>
</dbReference>
<evidence type="ECO:0000256" key="5">
    <source>
        <dbReference type="ARBA" id="ARBA00023098"/>
    </source>
</evidence>
<comment type="catalytic activity">
    <reaction evidence="7">
        <text>a UDP-3-O-[(3R)-3-hydroxyacyl]-alpha-D-glucosamine + a (3R)-hydroxyacyl-[ACP] = a UDP-2-N,3-O-bis[(3R)-3-hydroxyacyl]-alpha-D-glucosamine + holo-[ACP] + H(+)</text>
        <dbReference type="Rhea" id="RHEA:53836"/>
        <dbReference type="Rhea" id="RHEA-COMP:9685"/>
        <dbReference type="Rhea" id="RHEA-COMP:9945"/>
        <dbReference type="ChEBI" id="CHEBI:15378"/>
        <dbReference type="ChEBI" id="CHEBI:64479"/>
        <dbReference type="ChEBI" id="CHEBI:78827"/>
        <dbReference type="ChEBI" id="CHEBI:137740"/>
        <dbReference type="ChEBI" id="CHEBI:137748"/>
        <dbReference type="EC" id="2.3.1.191"/>
    </reaction>
</comment>
<sequence>MPTLGDAAAALGLTYKGDPSLTLNRLAPISMAETGDLSFIAQKKFVKSLSASDASAIICPRDWVGDYAGAVLFSDEPYADFARATKLFDNRPRPSGRVHSSAVIAKTAQLGAHVTVDAGAVIGEGATIGNDVWIGPNVWIGERTAIGSGTELRANVSIYHGVAIGHDCLIHASTVIGSDGFGFAPTSTGWEKILQLGGVKVGDRVEIGAGCAIDRGALEDTQIGDDVILDNLVHIAHGVKIGRGSAVAGQVGFAGGSELGERCTVGGQAGFAGHLKIANDVHIGGQGRVSRDVSEAGHYASGTSLMPVRDWARSAARYEKLTEMARRIEALEKLLSEKANTGE</sequence>
<dbReference type="EC" id="2.3.1.191" evidence="7"/>
<accession>A0ABY6QAS8</accession>
<evidence type="ECO:0000256" key="2">
    <source>
        <dbReference type="ARBA" id="ARBA00022556"/>
    </source>
</evidence>
<keyword evidence="10" id="KW-1185">Reference proteome</keyword>
<keyword evidence="3 7" id="KW-0808">Transferase</keyword>
<comment type="similarity">
    <text evidence="7">Belongs to the transferase hexapeptide repeat family. LpxD subfamily.</text>
</comment>
<reference evidence="9 10" key="1">
    <citation type="submission" date="2019-02" db="EMBL/GenBank/DDBJ databases">
        <title>Halieaceae_genomes.</title>
        <authorList>
            <person name="Li S.-H."/>
        </authorList>
    </citation>
    <scope>NUCLEOTIDE SEQUENCE [LARGE SCALE GENOMIC DNA]</scope>
    <source>
        <strain evidence="9 10">JH123</strain>
    </source>
</reference>
<keyword evidence="4 7" id="KW-0677">Repeat</keyword>
<evidence type="ECO:0000256" key="3">
    <source>
        <dbReference type="ARBA" id="ARBA00022679"/>
    </source>
</evidence>
<dbReference type="NCBIfam" id="TIGR01853">
    <property type="entry name" value="lipid_A_lpxD"/>
    <property type="match status" value="1"/>
</dbReference>
<dbReference type="Pfam" id="PF04613">
    <property type="entry name" value="LpxD"/>
    <property type="match status" value="1"/>
</dbReference>
<dbReference type="HAMAP" id="MF_00523">
    <property type="entry name" value="LpxD"/>
    <property type="match status" value="1"/>
</dbReference>
<keyword evidence="5 7" id="KW-0443">Lipid metabolism</keyword>
<dbReference type="EMBL" id="CP036501">
    <property type="protein sequence ID" value="UZP75346.1"/>
    <property type="molecule type" value="Genomic_DNA"/>
</dbReference>
<dbReference type="PANTHER" id="PTHR43378:SF2">
    <property type="entry name" value="UDP-3-O-ACYLGLUCOSAMINE N-ACYLTRANSFERASE 1, MITOCHONDRIAL-RELATED"/>
    <property type="match status" value="1"/>
</dbReference>
<feature type="active site" description="Proton acceptor" evidence="7">
    <location>
        <position position="237"/>
    </location>
</feature>
<dbReference type="NCBIfam" id="NF002060">
    <property type="entry name" value="PRK00892.1"/>
    <property type="match status" value="1"/>
</dbReference>
<keyword evidence="6 7" id="KW-0012">Acyltransferase</keyword>
<protein>
    <recommendedName>
        <fullName evidence="7">UDP-3-O-acylglucosamine N-acyltransferase</fullName>
        <ecNumber evidence="7">2.3.1.191</ecNumber>
    </recommendedName>
</protein>
<evidence type="ECO:0000256" key="6">
    <source>
        <dbReference type="ARBA" id="ARBA00023315"/>
    </source>
</evidence>
<dbReference type="CDD" id="cd03352">
    <property type="entry name" value="LbH_LpxD"/>
    <property type="match status" value="1"/>
</dbReference>
<dbReference type="Proteomes" id="UP001317963">
    <property type="component" value="Chromosome"/>
</dbReference>
<evidence type="ECO:0000256" key="4">
    <source>
        <dbReference type="ARBA" id="ARBA00022737"/>
    </source>
</evidence>
<proteinExistence type="inferred from homology"/>
<dbReference type="PANTHER" id="PTHR43378">
    <property type="entry name" value="UDP-3-O-ACYLGLUCOSAMINE N-ACYLTRANSFERASE"/>
    <property type="match status" value="1"/>
</dbReference>
<evidence type="ECO:0000313" key="10">
    <source>
        <dbReference type="Proteomes" id="UP001317963"/>
    </source>
</evidence>
<dbReference type="Pfam" id="PF00132">
    <property type="entry name" value="Hexapep"/>
    <property type="match status" value="1"/>
</dbReference>
<dbReference type="RefSeq" id="WP_279241831.1">
    <property type="nucleotide sequence ID" value="NZ_CP036501.1"/>
</dbReference>
<comment type="subunit">
    <text evidence="7">Homotrimer.</text>
</comment>
<comment type="function">
    <text evidence="7">Catalyzes the N-acylation of UDP-3-O-acylglucosamine using 3-hydroxyacyl-ACP as the acyl donor. Is involved in the biosynthesis of lipid A, a phosphorylated glycolipid that anchors the lipopolysaccharide to the outer membrane of the cell.</text>
</comment>
<dbReference type="InterPro" id="IPR001451">
    <property type="entry name" value="Hexapep"/>
</dbReference>
<dbReference type="SUPFAM" id="SSF51161">
    <property type="entry name" value="Trimeric LpxA-like enzymes"/>
    <property type="match status" value="1"/>
</dbReference>
<evidence type="ECO:0000256" key="7">
    <source>
        <dbReference type="HAMAP-Rule" id="MF_00523"/>
    </source>
</evidence>
<dbReference type="PROSITE" id="PS00101">
    <property type="entry name" value="HEXAPEP_TRANSFERASES"/>
    <property type="match status" value="2"/>
</dbReference>
<name>A0ABY6QAS8_9GAMM</name>
<dbReference type="InterPro" id="IPR007691">
    <property type="entry name" value="LpxD"/>
</dbReference>
<dbReference type="InterPro" id="IPR011004">
    <property type="entry name" value="Trimer_LpxA-like_sf"/>
</dbReference>
<dbReference type="Gene3D" id="1.20.5.170">
    <property type="match status" value="1"/>
</dbReference>
<comment type="pathway">
    <text evidence="7">Bacterial outer membrane biogenesis; LPS lipid A biosynthesis.</text>
</comment>
<dbReference type="Gene3D" id="2.160.10.10">
    <property type="entry name" value="Hexapeptide repeat proteins"/>
    <property type="match status" value="1"/>
</dbReference>
<dbReference type="Gene3D" id="3.40.1390.10">
    <property type="entry name" value="MurE/MurF, N-terminal domain"/>
    <property type="match status" value="1"/>
</dbReference>
<dbReference type="GO" id="GO:0103118">
    <property type="term" value="F:UDP-3-O-[(3R)-3-hydroxyacyl]-glucosamine N-acyltransferase activity"/>
    <property type="evidence" value="ECO:0007669"/>
    <property type="project" value="UniProtKB-EC"/>
</dbReference>
<keyword evidence="1 7" id="KW-0444">Lipid biosynthesis</keyword>
<feature type="domain" description="UDP-3-O-[3-hydroxymyristoyl] glucosamine N-acyltransferase non-repeat region" evidence="8">
    <location>
        <begin position="21"/>
        <end position="87"/>
    </location>
</feature>